<evidence type="ECO:0000256" key="1">
    <source>
        <dbReference type="ARBA" id="ARBA00022723"/>
    </source>
</evidence>
<dbReference type="Gene3D" id="4.10.240.10">
    <property type="entry name" value="Zn(2)-C6 fungal-type DNA-binding domain"/>
    <property type="match status" value="1"/>
</dbReference>
<dbReference type="CDD" id="cd00067">
    <property type="entry name" value="GAL4"/>
    <property type="match status" value="1"/>
</dbReference>
<evidence type="ECO:0000256" key="3">
    <source>
        <dbReference type="SAM" id="MobiDB-lite"/>
    </source>
</evidence>
<evidence type="ECO:0000313" key="5">
    <source>
        <dbReference type="EMBL" id="PSK34341.1"/>
    </source>
</evidence>
<dbReference type="GO" id="GO:0006351">
    <property type="term" value="P:DNA-templated transcription"/>
    <property type="evidence" value="ECO:0007669"/>
    <property type="project" value="InterPro"/>
</dbReference>
<dbReference type="SMART" id="SM00066">
    <property type="entry name" value="GAL4"/>
    <property type="match status" value="1"/>
</dbReference>
<dbReference type="STRING" id="40998.A0A2P7YEE6"/>
<dbReference type="AlphaFoldDB" id="A0A2P7YEE6"/>
<dbReference type="GO" id="GO:0003677">
    <property type="term" value="F:DNA binding"/>
    <property type="evidence" value="ECO:0007669"/>
    <property type="project" value="InterPro"/>
</dbReference>
<keyword evidence="6" id="KW-1185">Reference proteome</keyword>
<dbReference type="Proteomes" id="UP000243723">
    <property type="component" value="Unassembled WGS sequence"/>
</dbReference>
<dbReference type="GO" id="GO:0045944">
    <property type="term" value="P:positive regulation of transcription by RNA polymerase II"/>
    <property type="evidence" value="ECO:0007669"/>
    <property type="project" value="TreeGrafter"/>
</dbReference>
<dbReference type="InterPro" id="IPR001138">
    <property type="entry name" value="Zn2Cys6_DnaBD"/>
</dbReference>
<feature type="compositionally biased region" description="Low complexity" evidence="3">
    <location>
        <begin position="538"/>
        <end position="550"/>
    </location>
</feature>
<dbReference type="GO" id="GO:0008270">
    <property type="term" value="F:zinc ion binding"/>
    <property type="evidence" value="ECO:0007669"/>
    <property type="project" value="InterPro"/>
</dbReference>
<evidence type="ECO:0000256" key="2">
    <source>
        <dbReference type="ARBA" id="ARBA00023242"/>
    </source>
</evidence>
<feature type="region of interest" description="Disordered" evidence="3">
    <location>
        <begin position="1"/>
        <end position="45"/>
    </location>
</feature>
<dbReference type="PANTHER" id="PTHR47655:SF2">
    <property type="entry name" value="QUINIC ACID UTILIZATION ACTIVATOR"/>
    <property type="match status" value="1"/>
</dbReference>
<comment type="caution">
    <text evidence="5">The sequence shown here is derived from an EMBL/GenBank/DDBJ whole genome shotgun (WGS) entry which is preliminary data.</text>
</comment>
<name>A0A2P7YEE6_9PEZI</name>
<keyword evidence="1" id="KW-0479">Metal-binding</keyword>
<dbReference type="CDD" id="cd12148">
    <property type="entry name" value="fungal_TF_MHR"/>
    <property type="match status" value="1"/>
</dbReference>
<sequence>MCSSSSLNSPHENLNSCTALSDDEVSVRRPSPPLLKDSQQPSRLPSPCLTCRDKCDGKSPCQTCTASGRDCSYTTNPKKRGIQPGYIRTLESALALVFQRDSAAQRFLSNQLGSRGQLRQAVKDGNQSDELHATWTTSNVCKQIDALLSGSPSDVDEDAQTTSTPINEDLSLPREALPSLPQQPQIPANFLQSNYQQLYSGGLVSQDPVTTIDLPADFWPLMDHYYAFTHNWLPISEKNDVLKTAYLYPIAGPDATVEMAGAHAELWAIVALTSRQMGAPASQALQYIMLARKFIPDERGDFAKGHIRSLILLSLLCLGEGDTLPAWFMIGYAARMLLNLRLHKVRSTRNDPRSRHLVLGCVTVENIIGTHLDLPVHLSSASGVHLDRLDEDGLEEWSPWQPPSQHVFPGEQATAIREPGRSLSTFNMLADTFMSRRTAVTQEAALQRTPQQLHYGIMRAWNAYKKAHLSFSDYAQQVLTLVQRFEYCGGIPAIPPTIAPLVREMQMQGGSPLVELALKFVQRWGPRSGILPGRLGDSNSRADQAAASASPATPQIFDHSAPLVVQQQLAPSQQVWQAAPPVFPNQHQNQRSYSFETRQQPILDMTELPANSMNNQDTPSGISDGGAMNSEFEAIFEEISQLDTSRQMNDGSQFMQNLGLGPDSDLRAFFGSDYQETDPLLAYLPFDTTGRPRAGSSNFPT</sequence>
<feature type="region of interest" description="Disordered" evidence="3">
    <location>
        <begin position="531"/>
        <end position="550"/>
    </location>
</feature>
<dbReference type="OrthoDB" id="3364175at2759"/>
<dbReference type="EMBL" id="NHZQ01000447">
    <property type="protein sequence ID" value="PSK34341.1"/>
    <property type="molecule type" value="Genomic_DNA"/>
</dbReference>
<organism evidence="5 6">
    <name type="scientific">Elsinoe australis</name>
    <dbReference type="NCBI Taxonomy" id="40998"/>
    <lineage>
        <taxon>Eukaryota</taxon>
        <taxon>Fungi</taxon>
        <taxon>Dikarya</taxon>
        <taxon>Ascomycota</taxon>
        <taxon>Pezizomycotina</taxon>
        <taxon>Dothideomycetes</taxon>
        <taxon>Dothideomycetidae</taxon>
        <taxon>Myriangiales</taxon>
        <taxon>Elsinoaceae</taxon>
        <taxon>Elsinoe</taxon>
    </lineage>
</organism>
<dbReference type="Pfam" id="PF04082">
    <property type="entry name" value="Fungal_trans"/>
    <property type="match status" value="1"/>
</dbReference>
<dbReference type="InterPro" id="IPR052783">
    <property type="entry name" value="Metabolic/Drug-Res_Regulator"/>
</dbReference>
<keyword evidence="2" id="KW-0539">Nucleus</keyword>
<dbReference type="SUPFAM" id="SSF57701">
    <property type="entry name" value="Zn2/Cys6 DNA-binding domain"/>
    <property type="match status" value="1"/>
</dbReference>
<evidence type="ECO:0000259" key="4">
    <source>
        <dbReference type="SMART" id="SM00066"/>
    </source>
</evidence>
<dbReference type="InterPro" id="IPR036864">
    <property type="entry name" value="Zn2-C6_fun-type_DNA-bd_sf"/>
</dbReference>
<dbReference type="InterPro" id="IPR007219">
    <property type="entry name" value="XnlR_reg_dom"/>
</dbReference>
<dbReference type="PANTHER" id="PTHR47655">
    <property type="entry name" value="QUINIC ACID UTILIZATION ACTIVATOR"/>
    <property type="match status" value="1"/>
</dbReference>
<gene>
    <name evidence="5" type="ORF">B9Z65_8667</name>
</gene>
<proteinExistence type="predicted"/>
<reference evidence="5 6" key="1">
    <citation type="submission" date="2017-05" db="EMBL/GenBank/DDBJ databases">
        <title>Draft genome sequence of Elsinoe australis.</title>
        <authorList>
            <person name="Cheng Q."/>
        </authorList>
    </citation>
    <scope>NUCLEOTIDE SEQUENCE [LARGE SCALE GENOMIC DNA]</scope>
    <source>
        <strain evidence="5 6">NL1</strain>
    </source>
</reference>
<dbReference type="GO" id="GO:0000981">
    <property type="term" value="F:DNA-binding transcription factor activity, RNA polymerase II-specific"/>
    <property type="evidence" value="ECO:0007669"/>
    <property type="project" value="InterPro"/>
</dbReference>
<accession>A0A2P7YEE6</accession>
<evidence type="ECO:0000313" key="6">
    <source>
        <dbReference type="Proteomes" id="UP000243723"/>
    </source>
</evidence>
<feature type="domain" description="Zn(2)-C6 fungal-type" evidence="4">
    <location>
        <begin position="42"/>
        <end position="82"/>
    </location>
</feature>
<protein>
    <recommendedName>
        <fullName evidence="4">Zn(2)-C6 fungal-type domain-containing protein</fullName>
    </recommendedName>
</protein>
<feature type="compositionally biased region" description="Polar residues" evidence="3">
    <location>
        <begin position="1"/>
        <end position="19"/>
    </location>
</feature>